<gene>
    <name evidence="2" type="ORF">MCHLO_08884</name>
</gene>
<keyword evidence="3" id="KW-1185">Reference proteome</keyword>
<organism evidence="2 3">
    <name type="scientific">Mycena chlorophos</name>
    <name type="common">Agaric fungus</name>
    <name type="synonym">Agaricus chlorophos</name>
    <dbReference type="NCBI Taxonomy" id="658473"/>
    <lineage>
        <taxon>Eukaryota</taxon>
        <taxon>Fungi</taxon>
        <taxon>Dikarya</taxon>
        <taxon>Basidiomycota</taxon>
        <taxon>Agaricomycotina</taxon>
        <taxon>Agaricomycetes</taxon>
        <taxon>Agaricomycetidae</taxon>
        <taxon>Agaricales</taxon>
        <taxon>Marasmiineae</taxon>
        <taxon>Mycenaceae</taxon>
        <taxon>Mycena</taxon>
    </lineage>
</organism>
<dbReference type="Proteomes" id="UP000815677">
    <property type="component" value="Unassembled WGS sequence"/>
</dbReference>
<reference evidence="2" key="1">
    <citation type="submission" date="2014-09" db="EMBL/GenBank/DDBJ databases">
        <title>Genome sequence of the luminous mushroom Mycena chlorophos for searching fungal bioluminescence genes.</title>
        <authorList>
            <person name="Tanaka Y."/>
            <person name="Kasuga D."/>
            <person name="Oba Y."/>
            <person name="Hase S."/>
            <person name="Sato K."/>
            <person name="Oba Y."/>
            <person name="Sakakibara Y."/>
        </authorList>
    </citation>
    <scope>NUCLEOTIDE SEQUENCE</scope>
</reference>
<accession>A0ABQ0LKW4</accession>
<protein>
    <submittedName>
        <fullName evidence="2">Uncharacterized protein</fullName>
    </submittedName>
</protein>
<evidence type="ECO:0000313" key="3">
    <source>
        <dbReference type="Proteomes" id="UP000815677"/>
    </source>
</evidence>
<evidence type="ECO:0000313" key="2">
    <source>
        <dbReference type="EMBL" id="GAT51771.1"/>
    </source>
</evidence>
<keyword evidence="1" id="KW-0175">Coiled coil</keyword>
<evidence type="ECO:0000256" key="1">
    <source>
        <dbReference type="SAM" id="Coils"/>
    </source>
</evidence>
<name>A0ABQ0LKW4_MYCCL</name>
<feature type="coiled-coil region" evidence="1">
    <location>
        <begin position="7"/>
        <end position="38"/>
    </location>
</feature>
<proteinExistence type="predicted"/>
<dbReference type="EMBL" id="DF847354">
    <property type="protein sequence ID" value="GAT51771.1"/>
    <property type="molecule type" value="Genomic_DNA"/>
</dbReference>
<sequence length="99" mass="11108">MLTASHLRQLLADIDAKRENARALIRDLQAELTRLAAERKPIADALRSVIYPIVDLAPELTLEIFAYYAAGGYDPVTCLVEANSGMNEYFNMHKKRTLS</sequence>